<keyword evidence="2" id="KW-1185">Reference proteome</keyword>
<reference evidence="1 2" key="1">
    <citation type="submission" date="2018-06" db="EMBL/GenBank/DDBJ databases">
        <title>Genome analysis of cellulolytic fungus Trichoderma lentiforme CFAM-422.</title>
        <authorList>
            <person name="Steindorff A.S."/>
            <person name="Formighieri E.F."/>
            <person name="Midorikawa G.E.O."/>
            <person name="Tamietti M.S."/>
            <person name="Ramos E.Z."/>
            <person name="Silva A.S."/>
            <person name="Bon E.P.S."/>
            <person name="Mendes T.D."/>
            <person name="Damaso M.C.T."/>
            <person name="Favaro L.C.L."/>
        </authorList>
    </citation>
    <scope>NUCLEOTIDE SEQUENCE [LARGE SCALE GENOMIC DNA]</scope>
    <source>
        <strain evidence="1 2">CFAM-422</strain>
    </source>
</reference>
<organism evidence="1 2">
    <name type="scientific">Trichoderma lentiforme</name>
    <dbReference type="NCBI Taxonomy" id="1567552"/>
    <lineage>
        <taxon>Eukaryota</taxon>
        <taxon>Fungi</taxon>
        <taxon>Dikarya</taxon>
        <taxon>Ascomycota</taxon>
        <taxon>Pezizomycotina</taxon>
        <taxon>Sordariomycetes</taxon>
        <taxon>Hypocreomycetidae</taxon>
        <taxon>Hypocreales</taxon>
        <taxon>Hypocreaceae</taxon>
        <taxon>Trichoderma</taxon>
    </lineage>
</organism>
<sequence>MQHKLNRDIVLDSSPVHSFLRANSGNSLPPGTPSYLTEDALQTKQIRSPKADGNMLAIRVKTAEVQRIITPLPLLLAFLVASHITELEGVVSVIIGLLRREEITLGVMPPLKRAILRKEIVKSPRPLIEHRKRHTVSSAKQILRDGEAKEHWAQH</sequence>
<accession>A0A9P4XJU9</accession>
<dbReference type="AlphaFoldDB" id="A0A9P4XJU9"/>
<gene>
    <name evidence="1" type="ORF">CFAM422_004280</name>
</gene>
<protein>
    <submittedName>
        <fullName evidence="1">Uncharacterized protein</fullName>
    </submittedName>
</protein>
<evidence type="ECO:0000313" key="1">
    <source>
        <dbReference type="EMBL" id="KAF3073820.1"/>
    </source>
</evidence>
<dbReference type="Proteomes" id="UP000801864">
    <property type="component" value="Unassembled WGS sequence"/>
</dbReference>
<comment type="caution">
    <text evidence="1">The sequence shown here is derived from an EMBL/GenBank/DDBJ whole genome shotgun (WGS) entry which is preliminary data.</text>
</comment>
<evidence type="ECO:0000313" key="2">
    <source>
        <dbReference type="Proteomes" id="UP000801864"/>
    </source>
</evidence>
<name>A0A9P4XJU9_9HYPO</name>
<proteinExistence type="predicted"/>
<dbReference type="EMBL" id="QLNT01000006">
    <property type="protein sequence ID" value="KAF3073820.1"/>
    <property type="molecule type" value="Genomic_DNA"/>
</dbReference>